<keyword evidence="2 3" id="KW-0501">Molybdenum cofactor biosynthesis</keyword>
<comment type="function">
    <text evidence="3">Required for formate dehydrogenase (FDH) activity. Acts as a sulfur carrier protein that transfers sulfur from IscS to the molybdenum cofactor prior to its insertion into FDH.</text>
</comment>
<gene>
    <name evidence="3 4" type="primary">fdhD</name>
    <name evidence="4" type="ORF">EPICR_10330</name>
</gene>
<dbReference type="GO" id="GO:0097163">
    <property type="term" value="F:sulfur carrier activity"/>
    <property type="evidence" value="ECO:0007669"/>
    <property type="project" value="UniProtKB-UniRule"/>
</dbReference>
<dbReference type="HAMAP" id="MF_00187">
    <property type="entry name" value="FdhD"/>
    <property type="match status" value="1"/>
</dbReference>
<dbReference type="GO" id="GO:0006777">
    <property type="term" value="P:Mo-molybdopterin cofactor biosynthetic process"/>
    <property type="evidence" value="ECO:0007669"/>
    <property type="project" value="UniProtKB-UniRule"/>
</dbReference>
<dbReference type="AlphaFoldDB" id="A0A484HGQ9"/>
<evidence type="ECO:0000256" key="1">
    <source>
        <dbReference type="ARBA" id="ARBA00022490"/>
    </source>
</evidence>
<dbReference type="GO" id="GO:0016783">
    <property type="term" value="F:sulfurtransferase activity"/>
    <property type="evidence" value="ECO:0007669"/>
    <property type="project" value="InterPro"/>
</dbReference>
<comment type="similarity">
    <text evidence="3">Belongs to the FdhD family.</text>
</comment>
<name>A0A484HGQ9_9BACT</name>
<comment type="caution">
    <text evidence="3">Lacks conserved residue(s) required for the propagation of feature annotation.</text>
</comment>
<protein>
    <recommendedName>
        <fullName evidence="3">Sulfur carrier protein FdhD</fullName>
    </recommendedName>
</protein>
<dbReference type="InterPro" id="IPR016193">
    <property type="entry name" value="Cytidine_deaminase-like"/>
</dbReference>
<sequence>MKSGRQTEFYPVLRCGGEGAREDSLELINEEPLLIRVEGEPYSVVMRTPGEELFHAAGFCLAEGIADSPDDFASVGHCPDLDPNVVEVRVKPLRREKIARVLKRRGFVSQTSCGICGKEMLEDLKQELAPAETGFKTDSARLFDCVEKLYASQTWYPRTRGSHAAALFDRRLDMLSFAEDAGRHNALDKAVGKALMGRKLDRARALALSSRISYEMVQKAARARIPLIVSKSRPTALAADLGRDLGMTLAFSPKRSGLVIVCGRERVTIK</sequence>
<dbReference type="GO" id="GO:0005737">
    <property type="term" value="C:cytoplasm"/>
    <property type="evidence" value="ECO:0007669"/>
    <property type="project" value="UniProtKB-SubCell"/>
</dbReference>
<evidence type="ECO:0000256" key="3">
    <source>
        <dbReference type="HAMAP-Rule" id="MF_00187"/>
    </source>
</evidence>
<dbReference type="Pfam" id="PF02634">
    <property type="entry name" value="FdhD-NarQ"/>
    <property type="match status" value="1"/>
</dbReference>
<dbReference type="EMBL" id="CAACVI010000001">
    <property type="protein sequence ID" value="VEN72830.1"/>
    <property type="molecule type" value="Genomic_DNA"/>
</dbReference>
<dbReference type="PANTHER" id="PTHR30592">
    <property type="entry name" value="FORMATE DEHYDROGENASE"/>
    <property type="match status" value="1"/>
</dbReference>
<dbReference type="NCBIfam" id="TIGR00129">
    <property type="entry name" value="fdhD_narQ"/>
    <property type="match status" value="1"/>
</dbReference>
<comment type="subcellular location">
    <subcellularLocation>
        <location evidence="3">Cytoplasm</location>
    </subcellularLocation>
</comment>
<evidence type="ECO:0000313" key="4">
    <source>
        <dbReference type="EMBL" id="VEN72830.1"/>
    </source>
</evidence>
<proteinExistence type="inferred from homology"/>
<evidence type="ECO:0000256" key="2">
    <source>
        <dbReference type="ARBA" id="ARBA00023150"/>
    </source>
</evidence>
<dbReference type="InterPro" id="IPR003786">
    <property type="entry name" value="FdhD"/>
</dbReference>
<organism evidence="4">
    <name type="scientific">uncultured Desulfobacteraceae bacterium</name>
    <dbReference type="NCBI Taxonomy" id="218296"/>
    <lineage>
        <taxon>Bacteria</taxon>
        <taxon>Pseudomonadati</taxon>
        <taxon>Thermodesulfobacteriota</taxon>
        <taxon>Desulfobacteria</taxon>
        <taxon>Desulfobacterales</taxon>
        <taxon>Desulfobacteraceae</taxon>
        <taxon>environmental samples</taxon>
    </lineage>
</organism>
<dbReference type="Gene3D" id="3.10.20.10">
    <property type="match status" value="1"/>
</dbReference>
<dbReference type="PANTHER" id="PTHR30592:SF1">
    <property type="entry name" value="SULFUR CARRIER PROTEIN FDHD"/>
    <property type="match status" value="1"/>
</dbReference>
<accession>A0A484HGQ9</accession>
<dbReference type="SUPFAM" id="SSF53927">
    <property type="entry name" value="Cytidine deaminase-like"/>
    <property type="match status" value="1"/>
</dbReference>
<dbReference type="Gene3D" id="3.40.140.10">
    <property type="entry name" value="Cytidine Deaminase, domain 2"/>
    <property type="match status" value="1"/>
</dbReference>
<keyword evidence="1 3" id="KW-0963">Cytoplasm</keyword>
<reference evidence="4" key="1">
    <citation type="submission" date="2019-01" db="EMBL/GenBank/DDBJ databases">
        <authorList>
            <consortium name="Genoscope - CEA"/>
            <person name="William W."/>
        </authorList>
    </citation>
    <scope>NUCLEOTIDE SEQUENCE</scope>
    <source>
        <strain evidence="4">CR-1</strain>
    </source>
</reference>
<dbReference type="PIRSF" id="PIRSF015626">
    <property type="entry name" value="FdhD"/>
    <property type="match status" value="1"/>
</dbReference>
<feature type="active site" description="Cysteine persulfide intermediate" evidence="3">
    <location>
        <position position="113"/>
    </location>
</feature>